<dbReference type="EMBL" id="SGPM01000112">
    <property type="protein sequence ID" value="THH29694.1"/>
    <property type="molecule type" value="Genomic_DNA"/>
</dbReference>
<proteinExistence type="predicted"/>
<dbReference type="InterPro" id="IPR057672">
    <property type="entry name" value="TPR_IPO4/5"/>
</dbReference>
<evidence type="ECO:0000256" key="4">
    <source>
        <dbReference type="ARBA" id="ARBA00022490"/>
    </source>
</evidence>
<name>A0A4S4MTV0_9APHY</name>
<dbReference type="InterPro" id="IPR011989">
    <property type="entry name" value="ARM-like"/>
</dbReference>
<keyword evidence="6" id="KW-0653">Protein transport</keyword>
<dbReference type="OrthoDB" id="543373at2759"/>
<protein>
    <recommendedName>
        <fullName evidence="13">TOG domain-containing protein</fullName>
    </recommendedName>
</protein>
<evidence type="ECO:0000256" key="2">
    <source>
        <dbReference type="ARBA" id="ARBA00004496"/>
    </source>
</evidence>
<keyword evidence="3" id="KW-0813">Transport</keyword>
<evidence type="ECO:0000313" key="11">
    <source>
        <dbReference type="EMBL" id="THH29694.1"/>
    </source>
</evidence>
<evidence type="ECO:0000256" key="5">
    <source>
        <dbReference type="ARBA" id="ARBA00022737"/>
    </source>
</evidence>
<evidence type="ECO:0000259" key="9">
    <source>
        <dbReference type="Pfam" id="PF25574"/>
    </source>
</evidence>
<dbReference type="Pfam" id="PF25780">
    <property type="entry name" value="TPR_IPO5"/>
    <property type="match status" value="1"/>
</dbReference>
<keyword evidence="12" id="KW-1185">Reference proteome</keyword>
<evidence type="ECO:0000256" key="8">
    <source>
        <dbReference type="SAM" id="MobiDB-lite"/>
    </source>
</evidence>
<dbReference type="Pfam" id="PF25574">
    <property type="entry name" value="TPR_IMB1"/>
    <property type="match status" value="1"/>
</dbReference>
<comment type="caution">
    <text evidence="11">The sequence shown here is derived from an EMBL/GenBank/DDBJ whole genome shotgun (WGS) entry which is preliminary data.</text>
</comment>
<feature type="region of interest" description="Disordered" evidence="8">
    <location>
        <begin position="212"/>
        <end position="254"/>
    </location>
</feature>
<evidence type="ECO:0000256" key="3">
    <source>
        <dbReference type="ARBA" id="ARBA00022448"/>
    </source>
</evidence>
<dbReference type="Pfam" id="PF13513">
    <property type="entry name" value="HEAT_EZ"/>
    <property type="match status" value="1"/>
</dbReference>
<dbReference type="InterPro" id="IPR040122">
    <property type="entry name" value="Importin_beta"/>
</dbReference>
<dbReference type="Gene3D" id="1.25.10.10">
    <property type="entry name" value="Leucine-rich Repeat Variant"/>
    <property type="match status" value="1"/>
</dbReference>
<dbReference type="GO" id="GO:0006606">
    <property type="term" value="P:protein import into nucleus"/>
    <property type="evidence" value="ECO:0007669"/>
    <property type="project" value="InterPro"/>
</dbReference>
<dbReference type="Pfam" id="PF18808">
    <property type="entry name" value="Importin_rep_4"/>
    <property type="match status" value="1"/>
</dbReference>
<sequence length="1292" mass="142131">MRSFSLVLLRRLLFRSGLNQRLSLYDHLSSQTLTTIERLLLHALHHEQSIVVRRKAVDTVTDLANHSMDRGRPWHALQAQAFSMAQSQDPGLREVAFRVFTGSPNLVMDLQTDSVLGILQKGLQDPHSVEVRLASLRASVAYLSSSEPAQQAQALSLMYPMLNTLTPLPHAHLPAFIATLTPLASSHPHLFNQHLSNLLKFLPGLIIPSRDPGPTPTVARPNPGGGGPSFVFPPPGAEDSNGKGKGVDKDEAEVDEEEQEVRKAALEFMISLSEAKPSMVRRVEGWAPAIVRGCLEGMSEIPEDETEIWLEADPAEDPTDDSYPHAYEQSIDRLACALGGKTVLPPAFQHIPGMLASHDWRARHAGLMAIAAIAEGTSKVMTNELGKVVDLVTPMFADPHPRVRYAACQCIGQLCTDLEEVIQEQFHQQIFNALIPTLEAPEPRVHSHAAAALINFCEGVDHQTLIPYLDPIVERLLKLLNPGASEGAEGAGKQPKRYVQEQVITSLAMVADASEATFAKHYSSIMPLLLNVLQNANSAEYRKLRVKAMECAGLIAIAVGRDVFRPDSSQFIELLMRIQNSPVDPSDTMLGHYLIATWAKVCQAMGPEFEPYLPVVMPPLLAAASAKADVSVYGTTSLTSNFLSHLIPLPDDEEVAEEKDGWETISMDGRQVGIKTSAIEEKCQAFETLLIYSSTLSARFAPYLSQSLELVLPSLLFYFHDGVREACAMLVPVLLSCGKQSGTLTHQMVSASFSQLVNCINRETDASFLASLFKCFADALRVVDGPASLSPEILTGVVDATKRQLHSFAEKRRARRVGVVAGVGDEKEDVMLVEEMEEYALEDMVKMLNALGPGHELLVAVAGVRELGMPLEAWDSEDEGESAGQESLTVFRVWSLVQFGVVLGVSVSSGRACASESHRSIALTVLESLNMYGVPQDIVDLIIDQLFNDKRALKACTLVHSSWLNSARLHLFRCIEPVGRTPQEAIFAWSAFLGSYPAIGSCVRTLFLAPQGLPNFSLDLLLYLLVSLPRLHALHLIRVRLEHSATDWAPMLFPLRSLSLIDVHLRSVKPLQRLLSLFPHIDKLDLSEVHLPESERPTPKSCFRRIPITSLTASPSDATLSIVRSMLDIRHLSSFRMSFASVVAREFKLPEVGRIVRSVAATLTHLEIDVESLVLTPSTSIDLDVSPCHALKSIVLCLWLHDPGIPLISATSSDTFSVALDILGKLSPKAPVISVTFIMTFYDNDNVHKLPGEMDWEKLKAMLRKFDKLESIRFETSGLQISTQRRIEQELQ</sequence>
<dbReference type="InterPro" id="IPR041389">
    <property type="entry name" value="Importin_rep_6"/>
</dbReference>
<reference evidence="11 12" key="1">
    <citation type="submission" date="2019-02" db="EMBL/GenBank/DDBJ databases">
        <title>Genome sequencing of the rare red list fungi Antrodiella citrinella (Flaviporus citrinellus).</title>
        <authorList>
            <person name="Buettner E."/>
            <person name="Kellner H."/>
        </authorList>
    </citation>
    <scope>NUCLEOTIDE SEQUENCE [LARGE SCALE GENOMIC DNA]</scope>
    <source>
        <strain evidence="11 12">DSM 108506</strain>
    </source>
</reference>
<evidence type="ECO:0000256" key="7">
    <source>
        <dbReference type="ARBA" id="ARBA00023242"/>
    </source>
</evidence>
<evidence type="ECO:0000256" key="1">
    <source>
        <dbReference type="ARBA" id="ARBA00004123"/>
    </source>
</evidence>
<dbReference type="InterPro" id="IPR016024">
    <property type="entry name" value="ARM-type_fold"/>
</dbReference>
<evidence type="ECO:0000313" key="12">
    <source>
        <dbReference type="Proteomes" id="UP000308730"/>
    </source>
</evidence>
<comment type="subcellular location">
    <subcellularLocation>
        <location evidence="2">Cytoplasm</location>
    </subcellularLocation>
    <subcellularLocation>
        <location evidence="1">Nucleus</location>
    </subcellularLocation>
</comment>
<dbReference type="InterPro" id="IPR058584">
    <property type="entry name" value="IMB1_TNPO1-like_TPR"/>
</dbReference>
<feature type="domain" description="IPO4/5-like TPR repeats" evidence="10">
    <location>
        <begin position="51"/>
        <end position="201"/>
    </location>
</feature>
<gene>
    <name evidence="11" type="ORF">EUX98_g4505</name>
</gene>
<dbReference type="Pfam" id="PF18829">
    <property type="entry name" value="Importin_rep_6"/>
    <property type="match status" value="1"/>
</dbReference>
<dbReference type="GO" id="GO:0005634">
    <property type="term" value="C:nucleus"/>
    <property type="evidence" value="ECO:0007669"/>
    <property type="project" value="UniProtKB-SubCell"/>
</dbReference>
<accession>A0A4S4MTV0</accession>
<evidence type="ECO:0000259" key="10">
    <source>
        <dbReference type="Pfam" id="PF25780"/>
    </source>
</evidence>
<feature type="domain" description="Importin subunit beta-1/Transportin-1-like TPR repeats" evidence="9">
    <location>
        <begin position="494"/>
        <end position="629"/>
    </location>
</feature>
<dbReference type="PANTHER" id="PTHR10527">
    <property type="entry name" value="IMPORTIN BETA"/>
    <property type="match status" value="1"/>
</dbReference>
<evidence type="ECO:0008006" key="13">
    <source>
        <dbReference type="Google" id="ProtNLM"/>
    </source>
</evidence>
<dbReference type="Proteomes" id="UP000308730">
    <property type="component" value="Unassembled WGS sequence"/>
</dbReference>
<feature type="compositionally biased region" description="Basic and acidic residues" evidence="8">
    <location>
        <begin position="240"/>
        <end position="249"/>
    </location>
</feature>
<keyword evidence="7" id="KW-0539">Nucleus</keyword>
<dbReference type="SUPFAM" id="SSF48371">
    <property type="entry name" value="ARM repeat"/>
    <property type="match status" value="1"/>
</dbReference>
<dbReference type="InterPro" id="IPR041653">
    <property type="entry name" value="Importin_rep_4"/>
</dbReference>
<keyword evidence="5" id="KW-0677">Repeat</keyword>
<dbReference type="GO" id="GO:0005737">
    <property type="term" value="C:cytoplasm"/>
    <property type="evidence" value="ECO:0007669"/>
    <property type="project" value="UniProtKB-SubCell"/>
</dbReference>
<keyword evidence="4" id="KW-0963">Cytoplasm</keyword>
<organism evidence="11 12">
    <name type="scientific">Antrodiella citrinella</name>
    <dbReference type="NCBI Taxonomy" id="2447956"/>
    <lineage>
        <taxon>Eukaryota</taxon>
        <taxon>Fungi</taxon>
        <taxon>Dikarya</taxon>
        <taxon>Basidiomycota</taxon>
        <taxon>Agaricomycotina</taxon>
        <taxon>Agaricomycetes</taxon>
        <taxon>Polyporales</taxon>
        <taxon>Steccherinaceae</taxon>
        <taxon>Antrodiella</taxon>
    </lineage>
</organism>
<evidence type="ECO:0000256" key="6">
    <source>
        <dbReference type="ARBA" id="ARBA00022927"/>
    </source>
</evidence>